<dbReference type="Gene3D" id="3.40.30.10">
    <property type="entry name" value="Glutaredoxin"/>
    <property type="match status" value="1"/>
</dbReference>
<evidence type="ECO:0000259" key="6">
    <source>
        <dbReference type="PROSITE" id="PS51352"/>
    </source>
</evidence>
<reference evidence="7 8" key="1">
    <citation type="submission" date="2013-08" db="EMBL/GenBank/DDBJ databases">
        <authorList>
            <person name="Durkin A.S."/>
            <person name="Haft D.R."/>
            <person name="McCorrison J."/>
            <person name="Torralba M."/>
            <person name="Gillis M."/>
            <person name="Haft D.H."/>
            <person name="Methe B."/>
            <person name="Sutton G."/>
            <person name="Nelson K.E."/>
        </authorList>
    </citation>
    <scope>NUCLEOTIDE SEQUENCE [LARGE SCALE GENOMIC DNA]</scope>
    <source>
        <strain evidence="7 8">F0067</strain>
    </source>
</reference>
<dbReference type="EMBL" id="AWEY01000032">
    <property type="protein sequence ID" value="ERK38837.1"/>
    <property type="molecule type" value="Genomic_DNA"/>
</dbReference>
<keyword evidence="4" id="KW-0676">Redox-active center</keyword>
<dbReference type="GO" id="GO:0030313">
    <property type="term" value="C:cell envelope"/>
    <property type="evidence" value="ECO:0007669"/>
    <property type="project" value="UniProtKB-SubCell"/>
</dbReference>
<accession>U2QJ42</accession>
<dbReference type="PATRIC" id="fig|1115809.3.peg.1809"/>
<dbReference type="SUPFAM" id="SSF52833">
    <property type="entry name" value="Thioredoxin-like"/>
    <property type="match status" value="1"/>
</dbReference>
<dbReference type="Pfam" id="PF08534">
    <property type="entry name" value="Redoxin"/>
    <property type="match status" value="1"/>
</dbReference>
<dbReference type="RefSeq" id="WP_021589972.1">
    <property type="nucleotide sequence ID" value="NZ_AWEY01000032.1"/>
</dbReference>
<dbReference type="GO" id="GO:0017004">
    <property type="term" value="P:cytochrome complex assembly"/>
    <property type="evidence" value="ECO:0007669"/>
    <property type="project" value="UniProtKB-KW"/>
</dbReference>
<proteinExistence type="predicted"/>
<protein>
    <submittedName>
        <fullName evidence="7">Redoxin</fullName>
    </submittedName>
</protein>
<feature type="signal peptide" evidence="5">
    <location>
        <begin position="1"/>
        <end position="20"/>
    </location>
</feature>
<evidence type="ECO:0000256" key="3">
    <source>
        <dbReference type="ARBA" id="ARBA00023157"/>
    </source>
</evidence>
<dbReference type="InterPro" id="IPR013740">
    <property type="entry name" value="Redoxin"/>
</dbReference>
<dbReference type="InterPro" id="IPR050553">
    <property type="entry name" value="Thioredoxin_ResA/DsbE_sf"/>
</dbReference>
<evidence type="ECO:0000256" key="1">
    <source>
        <dbReference type="ARBA" id="ARBA00004196"/>
    </source>
</evidence>
<keyword evidence="5" id="KW-0732">Signal</keyword>
<evidence type="ECO:0000256" key="5">
    <source>
        <dbReference type="SAM" id="SignalP"/>
    </source>
</evidence>
<dbReference type="AlphaFoldDB" id="U2QJ42"/>
<gene>
    <name evidence="7" type="ORF">HMPREF9135_0799</name>
</gene>
<keyword evidence="8" id="KW-1185">Reference proteome</keyword>
<sequence length="453" mass="50597">MMKRIFLAILGACLCLSATAEVVIRGTINPENGERISLYAATPFADSLCATVQADATGRFVLKAALPHNGLYMLSGKDNVTHPIYLKDGEQVAVKYSHERLNVLSGLSPEGQRFATWANKSAAVLLHAYLFNYIPGGQTVAPAVFVREFRALKQAAVAMKQQLKGNSAAVTLLRQKIDTDLAFYALSYRKNHIADIEKGFITAADLDAYKRLFSRADLLRLPYAADMLVTYADYLAEQQNIAPTDYAARQSLLASQPLRETYLYQVASRLQYYEKYEALRRSVEKSPLSDALVQAFRPIEEQLAWSKPGSMAIDFEGKRPDGTPLKLSQLRGKVVVVDVWATWCAPCIRMIPYFKQLEKELDTPEVTFLSVCVGTWVENDRWKELIQKHELTGNLIFIDSWTKGFAIDYHVTGVPRFMIVDSEGRMVSFAAPAPKYPELKAMILKTLGRSAAS</sequence>
<evidence type="ECO:0000313" key="8">
    <source>
        <dbReference type="Proteomes" id="UP000016648"/>
    </source>
</evidence>
<dbReference type="InterPro" id="IPR013766">
    <property type="entry name" value="Thioredoxin_domain"/>
</dbReference>
<dbReference type="InterPro" id="IPR036249">
    <property type="entry name" value="Thioredoxin-like_sf"/>
</dbReference>
<comment type="subcellular location">
    <subcellularLocation>
        <location evidence="1">Cell envelope</location>
    </subcellularLocation>
</comment>
<keyword evidence="2" id="KW-0201">Cytochrome c-type biogenesis</keyword>
<comment type="caution">
    <text evidence="7">The sequence shown here is derived from an EMBL/GenBank/DDBJ whole genome shotgun (WGS) entry which is preliminary data.</text>
</comment>
<dbReference type="PROSITE" id="PS51352">
    <property type="entry name" value="THIOREDOXIN_2"/>
    <property type="match status" value="1"/>
</dbReference>
<evidence type="ECO:0000256" key="2">
    <source>
        <dbReference type="ARBA" id="ARBA00022748"/>
    </source>
</evidence>
<organism evidence="7 8">
    <name type="scientific">Segatella baroniae F0067</name>
    <dbReference type="NCBI Taxonomy" id="1115809"/>
    <lineage>
        <taxon>Bacteria</taxon>
        <taxon>Pseudomonadati</taxon>
        <taxon>Bacteroidota</taxon>
        <taxon>Bacteroidia</taxon>
        <taxon>Bacteroidales</taxon>
        <taxon>Prevotellaceae</taxon>
        <taxon>Segatella</taxon>
    </lineage>
</organism>
<feature type="chain" id="PRO_5004634368" evidence="5">
    <location>
        <begin position="21"/>
        <end position="453"/>
    </location>
</feature>
<keyword evidence="3" id="KW-1015">Disulfide bond</keyword>
<name>U2QJ42_9BACT</name>
<evidence type="ECO:0000313" key="7">
    <source>
        <dbReference type="EMBL" id="ERK38837.1"/>
    </source>
</evidence>
<dbReference type="PANTHER" id="PTHR42852">
    <property type="entry name" value="THIOL:DISULFIDE INTERCHANGE PROTEIN DSBE"/>
    <property type="match status" value="1"/>
</dbReference>
<dbReference type="CDD" id="cd02966">
    <property type="entry name" value="TlpA_like_family"/>
    <property type="match status" value="1"/>
</dbReference>
<dbReference type="PANTHER" id="PTHR42852:SF6">
    <property type="entry name" value="THIOL:DISULFIDE INTERCHANGE PROTEIN DSBE"/>
    <property type="match status" value="1"/>
</dbReference>
<dbReference type="Proteomes" id="UP000016648">
    <property type="component" value="Unassembled WGS sequence"/>
</dbReference>
<feature type="domain" description="Thioredoxin" evidence="6">
    <location>
        <begin position="306"/>
        <end position="448"/>
    </location>
</feature>
<dbReference type="GO" id="GO:0016491">
    <property type="term" value="F:oxidoreductase activity"/>
    <property type="evidence" value="ECO:0007669"/>
    <property type="project" value="InterPro"/>
</dbReference>
<evidence type="ECO:0000256" key="4">
    <source>
        <dbReference type="ARBA" id="ARBA00023284"/>
    </source>
</evidence>